<name>A0A1M4U9R6_9BACT</name>
<keyword evidence="7" id="KW-1185">Reference proteome</keyword>
<dbReference type="EMBL" id="FQVB01000005">
    <property type="protein sequence ID" value="SHE53424.1"/>
    <property type="molecule type" value="Genomic_DNA"/>
</dbReference>
<dbReference type="GO" id="GO:0032196">
    <property type="term" value="P:transposition"/>
    <property type="evidence" value="ECO:0007669"/>
    <property type="project" value="UniProtKB-KW"/>
</dbReference>
<evidence type="ECO:0000259" key="5">
    <source>
        <dbReference type="PROSITE" id="PS50531"/>
    </source>
</evidence>
<keyword evidence="3 6" id="KW-0238">DNA-binding</keyword>
<dbReference type="InterPro" id="IPR009057">
    <property type="entry name" value="Homeodomain-like_sf"/>
</dbReference>
<reference evidence="7" key="1">
    <citation type="submission" date="2016-11" db="EMBL/GenBank/DDBJ databases">
        <authorList>
            <person name="Varghese N."/>
            <person name="Submissions S."/>
        </authorList>
    </citation>
    <scope>NUCLEOTIDE SEQUENCE [LARGE SCALE GENOMIC DNA]</scope>
    <source>
        <strain evidence="7">DSM 9756</strain>
    </source>
</reference>
<dbReference type="OrthoDB" id="9798623at2"/>
<dbReference type="SUPFAM" id="SSF46689">
    <property type="entry name" value="Homeodomain-like"/>
    <property type="match status" value="1"/>
</dbReference>
<comment type="similarity">
    <text evidence="1">Belongs to the transposase IS21/IS408/IS1162 family.</text>
</comment>
<evidence type="ECO:0000256" key="2">
    <source>
        <dbReference type="ARBA" id="ARBA00022578"/>
    </source>
</evidence>
<dbReference type="RefSeq" id="WP_143156320.1">
    <property type="nucleotide sequence ID" value="NZ_FQVB01000005.1"/>
</dbReference>
<dbReference type="AlphaFoldDB" id="A0A1M4U9R6"/>
<evidence type="ECO:0000313" key="7">
    <source>
        <dbReference type="Proteomes" id="UP000184076"/>
    </source>
</evidence>
<dbReference type="GO" id="GO:0000150">
    <property type="term" value="F:DNA strand exchange activity"/>
    <property type="evidence" value="ECO:0007669"/>
    <property type="project" value="InterPro"/>
</dbReference>
<dbReference type="Pfam" id="PF02796">
    <property type="entry name" value="HTH_7"/>
    <property type="match status" value="1"/>
</dbReference>
<proteinExistence type="inferred from homology"/>
<evidence type="ECO:0000256" key="1">
    <source>
        <dbReference type="ARBA" id="ARBA00009277"/>
    </source>
</evidence>
<dbReference type="GO" id="GO:0003677">
    <property type="term" value="F:DNA binding"/>
    <property type="evidence" value="ECO:0007669"/>
    <property type="project" value="UniProtKB-KW"/>
</dbReference>
<evidence type="ECO:0000256" key="3">
    <source>
        <dbReference type="ARBA" id="ARBA00023125"/>
    </source>
</evidence>
<dbReference type="PROSITE" id="PS50531">
    <property type="entry name" value="HTH_IS21"/>
    <property type="match status" value="1"/>
</dbReference>
<dbReference type="InterPro" id="IPR006120">
    <property type="entry name" value="Resolvase_HTH_dom"/>
</dbReference>
<gene>
    <name evidence="6" type="ORF">SAMN02745206_00420</name>
</gene>
<keyword evidence="2" id="KW-0815">Transposition</keyword>
<dbReference type="PANTHER" id="PTHR35004:SF7">
    <property type="entry name" value="INTEGRASE PROTEIN"/>
    <property type="match status" value="1"/>
</dbReference>
<dbReference type="Proteomes" id="UP000184076">
    <property type="component" value="Unassembled WGS sequence"/>
</dbReference>
<feature type="domain" description="HTH IS21-type" evidence="5">
    <location>
        <begin position="2"/>
        <end position="66"/>
    </location>
</feature>
<dbReference type="Gene3D" id="1.10.10.60">
    <property type="entry name" value="Homeodomain-like"/>
    <property type="match status" value="1"/>
</dbReference>
<keyword evidence="4" id="KW-0233">DNA recombination</keyword>
<organism evidence="6 7">
    <name type="scientific">Desulfacinum infernum DSM 9756</name>
    <dbReference type="NCBI Taxonomy" id="1121391"/>
    <lineage>
        <taxon>Bacteria</taxon>
        <taxon>Pseudomonadati</taxon>
        <taxon>Thermodesulfobacteriota</taxon>
        <taxon>Syntrophobacteria</taxon>
        <taxon>Syntrophobacterales</taxon>
        <taxon>Syntrophobacteraceae</taxon>
        <taxon>Desulfacinum</taxon>
    </lineage>
</organism>
<sequence>MIHKIKALYDEGNGLKIRAIARQLGLSRNTVRKYLRMDEAAIEVKQSHRERRKQLDAYRDYIVTLLRQFPNLSAAKVLYKLQQKDPGLKVSERSARRYVRRLKETVIQCQKRYY</sequence>
<keyword evidence="6" id="KW-0371">Homeobox</keyword>
<feature type="non-terminal residue" evidence="6">
    <location>
        <position position="114"/>
    </location>
</feature>
<evidence type="ECO:0000256" key="4">
    <source>
        <dbReference type="ARBA" id="ARBA00023172"/>
    </source>
</evidence>
<accession>A0A1M4U9R6</accession>
<evidence type="ECO:0000313" key="6">
    <source>
        <dbReference type="EMBL" id="SHE53424.1"/>
    </source>
</evidence>
<dbReference type="InterPro" id="IPR017894">
    <property type="entry name" value="HTH_IS21_transposase_type"/>
</dbReference>
<dbReference type="PANTHER" id="PTHR35004">
    <property type="entry name" value="TRANSPOSASE RV3428C-RELATED"/>
    <property type="match status" value="1"/>
</dbReference>
<protein>
    <submittedName>
        <fullName evidence="6">Homeodomain-like domain-containing protein</fullName>
    </submittedName>
</protein>